<protein>
    <recommendedName>
        <fullName evidence="2">Anti-sigma factor NepR domain-containing protein</fullName>
    </recommendedName>
</protein>
<evidence type="ECO:0000313" key="1">
    <source>
        <dbReference type="EMBL" id="ANY85035.1"/>
    </source>
</evidence>
<dbReference type="AlphaFoldDB" id="A0A1B2EYI2"/>
<sequence>MRQAMEFAVPVNDEQIEELRLSNNLSVSPDYTSQIVGHFLRKLYTDLLEEEFPERLKPLIEELNAQEQARRRRARR</sequence>
<organism evidence="1">
    <name type="scientific">Microvirga ossetica</name>
    <dbReference type="NCBI Taxonomy" id="1882682"/>
    <lineage>
        <taxon>Bacteria</taxon>
        <taxon>Pseudomonadati</taxon>
        <taxon>Pseudomonadota</taxon>
        <taxon>Alphaproteobacteria</taxon>
        <taxon>Hyphomicrobiales</taxon>
        <taxon>Methylobacteriaceae</taxon>
        <taxon>Microvirga</taxon>
    </lineage>
</organism>
<dbReference type="EMBL" id="CP016620">
    <property type="protein sequence ID" value="ANY85035.1"/>
    <property type="molecule type" value="Genomic_DNA"/>
</dbReference>
<accession>A0A1B2EYI2</accession>
<geneLocation type="plasmid" evidence="1">
    <name>unnamed4</name>
</geneLocation>
<dbReference type="KEGG" id="moc:BB934_43280"/>
<evidence type="ECO:0008006" key="2">
    <source>
        <dbReference type="Google" id="ProtNLM"/>
    </source>
</evidence>
<proteinExistence type="predicted"/>
<keyword evidence="1" id="KW-0614">Plasmid</keyword>
<reference evidence="1" key="1">
    <citation type="submission" date="2016-07" db="EMBL/GenBank/DDBJ databases">
        <title>Microvirga ossetica sp. nov. a new species of rhizobia isolated from root nodules of the legume species Vicia alpestris Steven originated from North Ossetia region in the Caucasus.</title>
        <authorList>
            <person name="Safronova V.I."/>
            <person name="Kuznetsova I.G."/>
            <person name="Sazanova A.L."/>
            <person name="Belimov A."/>
            <person name="Andronov E."/>
            <person name="Osledkin Y.S."/>
            <person name="Onishchuk O.P."/>
            <person name="Kurchak O.N."/>
            <person name="Shaposhnikov A.I."/>
            <person name="Willems A."/>
            <person name="Tikhonovich I.A."/>
        </authorList>
    </citation>
    <scope>NUCLEOTIDE SEQUENCE [LARGE SCALE GENOMIC DNA]</scope>
    <source>
        <strain evidence="1">V5/3M</strain>
        <plasmid evidence="1">unnamed4</plasmid>
    </source>
</reference>
<gene>
    <name evidence="1" type="ORF">BB934_43280</name>
</gene>
<name>A0A1B2EYI2_9HYPH</name>